<dbReference type="AlphaFoldDB" id="A0A1Y3AWI9"/>
<evidence type="ECO:0000256" key="3">
    <source>
        <dbReference type="SAM" id="MobiDB-lite"/>
    </source>
</evidence>
<evidence type="ECO:0000313" key="4">
    <source>
        <dbReference type="EMBL" id="OTF72870.1"/>
    </source>
</evidence>
<sequence length="385" mass="45432">MIDRIKGDVIHLTDIVDKQRRMIGKRMEQYNELAKRLKLLEKSYDQNDRIIVTNKKYAQKMMHKFKNLILKFQSFSIRSKEILCTFDVNEDIFAKIDTIIENVRQISLRIEPFIDVIIFTESRLTMVKSSIQSLMEQIENFFKILNDENFSDFMKLYNEEWIFFKREIENLEKLLIDEMEMKNTTNKSVISECNHLLKNILLCFEKIFKYLNDTKKPDEDMEKLLKHSMNKVRILNLFNSDQIIELVDKFFNHFNENHEMSLEMIKIYVPFFNGYINLYQCFLYMAIGSLKTSSKLLHIIMSLSSELLANGFCLPPDSLDDDDDQQRKGEQQKNIDNAGFGDGNITSDAKDVSERLDCQDQLDDLENGDGDENQQTESENKNEDN</sequence>
<protein>
    <submittedName>
        <fullName evidence="4">Uncharacterized protein</fullName>
    </submittedName>
</protein>
<organism evidence="4 5">
    <name type="scientific">Euroglyphus maynei</name>
    <name type="common">Mayne's house dust mite</name>
    <dbReference type="NCBI Taxonomy" id="6958"/>
    <lineage>
        <taxon>Eukaryota</taxon>
        <taxon>Metazoa</taxon>
        <taxon>Ecdysozoa</taxon>
        <taxon>Arthropoda</taxon>
        <taxon>Chelicerata</taxon>
        <taxon>Arachnida</taxon>
        <taxon>Acari</taxon>
        <taxon>Acariformes</taxon>
        <taxon>Sarcoptiformes</taxon>
        <taxon>Astigmata</taxon>
        <taxon>Psoroptidia</taxon>
        <taxon>Analgoidea</taxon>
        <taxon>Pyroglyphidae</taxon>
        <taxon>Pyroglyphinae</taxon>
        <taxon>Euroglyphus</taxon>
    </lineage>
</organism>
<gene>
    <name evidence="4" type="ORF">BLA29_006246</name>
</gene>
<dbReference type="PANTHER" id="PTHR48103:SF2">
    <property type="entry name" value="MIDASIN"/>
    <property type="match status" value="1"/>
</dbReference>
<feature type="non-terminal residue" evidence="4">
    <location>
        <position position="385"/>
    </location>
</feature>
<keyword evidence="1" id="KW-0547">Nucleotide-binding</keyword>
<dbReference type="EMBL" id="MUJZ01054234">
    <property type="protein sequence ID" value="OTF72870.1"/>
    <property type="molecule type" value="Genomic_DNA"/>
</dbReference>
<name>A0A1Y3AWI9_EURMA</name>
<dbReference type="Proteomes" id="UP000194236">
    <property type="component" value="Unassembled WGS sequence"/>
</dbReference>
<proteinExistence type="predicted"/>
<feature type="compositionally biased region" description="Basic and acidic residues" evidence="3">
    <location>
        <begin position="348"/>
        <end position="358"/>
    </location>
</feature>
<feature type="region of interest" description="Disordered" evidence="3">
    <location>
        <begin position="318"/>
        <end position="385"/>
    </location>
</feature>
<keyword evidence="2" id="KW-0067">ATP-binding</keyword>
<accession>A0A1Y3AWI9</accession>
<feature type="compositionally biased region" description="Acidic residues" evidence="3">
    <location>
        <begin position="360"/>
        <end position="374"/>
    </location>
</feature>
<comment type="caution">
    <text evidence="4">The sequence shown here is derived from an EMBL/GenBank/DDBJ whole genome shotgun (WGS) entry which is preliminary data.</text>
</comment>
<dbReference type="GO" id="GO:0000027">
    <property type="term" value="P:ribosomal large subunit assembly"/>
    <property type="evidence" value="ECO:0007669"/>
    <property type="project" value="TreeGrafter"/>
</dbReference>
<evidence type="ECO:0000256" key="1">
    <source>
        <dbReference type="ARBA" id="ARBA00022741"/>
    </source>
</evidence>
<keyword evidence="5" id="KW-1185">Reference proteome</keyword>
<dbReference type="PANTHER" id="PTHR48103">
    <property type="entry name" value="MIDASIN-RELATED"/>
    <property type="match status" value="1"/>
</dbReference>
<dbReference type="OrthoDB" id="6515339at2759"/>
<dbReference type="GO" id="GO:0005634">
    <property type="term" value="C:nucleus"/>
    <property type="evidence" value="ECO:0007669"/>
    <property type="project" value="TreeGrafter"/>
</dbReference>
<dbReference type="GO" id="GO:0005524">
    <property type="term" value="F:ATP binding"/>
    <property type="evidence" value="ECO:0007669"/>
    <property type="project" value="UniProtKB-KW"/>
</dbReference>
<reference evidence="4 5" key="1">
    <citation type="submission" date="2017-03" db="EMBL/GenBank/DDBJ databases">
        <title>Genome Survey of Euroglyphus maynei.</title>
        <authorList>
            <person name="Arlian L.G."/>
            <person name="Morgan M.S."/>
            <person name="Rider S.D."/>
        </authorList>
    </citation>
    <scope>NUCLEOTIDE SEQUENCE [LARGE SCALE GENOMIC DNA]</scope>
    <source>
        <strain evidence="4">Arlian Lab</strain>
        <tissue evidence="4">Whole body</tissue>
    </source>
</reference>
<evidence type="ECO:0000256" key="2">
    <source>
        <dbReference type="ARBA" id="ARBA00022840"/>
    </source>
</evidence>
<dbReference type="GO" id="GO:0030687">
    <property type="term" value="C:preribosome, large subunit precursor"/>
    <property type="evidence" value="ECO:0007669"/>
    <property type="project" value="TreeGrafter"/>
</dbReference>
<evidence type="ECO:0000313" key="5">
    <source>
        <dbReference type="Proteomes" id="UP000194236"/>
    </source>
</evidence>
<dbReference type="GO" id="GO:0000055">
    <property type="term" value="P:ribosomal large subunit export from nucleus"/>
    <property type="evidence" value="ECO:0007669"/>
    <property type="project" value="TreeGrafter"/>
</dbReference>